<name>A0AAP0NJ48_LIQFO</name>
<keyword evidence="2" id="KW-1185">Reference proteome</keyword>
<gene>
    <name evidence="1" type="ORF">L1049_003315</name>
</gene>
<dbReference type="Proteomes" id="UP001415857">
    <property type="component" value="Unassembled WGS sequence"/>
</dbReference>
<proteinExistence type="predicted"/>
<accession>A0AAP0NJ48</accession>
<evidence type="ECO:0000313" key="2">
    <source>
        <dbReference type="Proteomes" id="UP001415857"/>
    </source>
</evidence>
<evidence type="ECO:0000313" key="1">
    <source>
        <dbReference type="EMBL" id="KAK9272936.1"/>
    </source>
</evidence>
<sequence length="94" mass="10172">MIQVLPPKVVALHPADILGDALSPSNILNSAEIHQWHIVILFSYMNPSWSGFCSELNTAKQMTFSSPISIPASKKSKTSPAPSVVVISPDFLLL</sequence>
<protein>
    <submittedName>
        <fullName evidence="1">Uncharacterized protein</fullName>
    </submittedName>
</protein>
<dbReference type="AlphaFoldDB" id="A0AAP0NJ48"/>
<dbReference type="EMBL" id="JBBPBK010000013">
    <property type="protein sequence ID" value="KAK9272936.1"/>
    <property type="molecule type" value="Genomic_DNA"/>
</dbReference>
<reference evidence="1 2" key="1">
    <citation type="journal article" date="2024" name="Plant J.">
        <title>Genome sequences and population genomics reveal climatic adaptation and genomic divergence between two closely related sweetgum species.</title>
        <authorList>
            <person name="Xu W.Q."/>
            <person name="Ren C.Q."/>
            <person name="Zhang X.Y."/>
            <person name="Comes H.P."/>
            <person name="Liu X.H."/>
            <person name="Li Y.G."/>
            <person name="Kettle C.J."/>
            <person name="Jalonen R."/>
            <person name="Gaisberger H."/>
            <person name="Ma Y.Z."/>
            <person name="Qiu Y.X."/>
        </authorList>
    </citation>
    <scope>NUCLEOTIDE SEQUENCE [LARGE SCALE GENOMIC DNA]</scope>
    <source>
        <strain evidence="1">Hangzhou</strain>
    </source>
</reference>
<organism evidence="1 2">
    <name type="scientific">Liquidambar formosana</name>
    <name type="common">Formosan gum</name>
    <dbReference type="NCBI Taxonomy" id="63359"/>
    <lineage>
        <taxon>Eukaryota</taxon>
        <taxon>Viridiplantae</taxon>
        <taxon>Streptophyta</taxon>
        <taxon>Embryophyta</taxon>
        <taxon>Tracheophyta</taxon>
        <taxon>Spermatophyta</taxon>
        <taxon>Magnoliopsida</taxon>
        <taxon>eudicotyledons</taxon>
        <taxon>Gunneridae</taxon>
        <taxon>Pentapetalae</taxon>
        <taxon>Saxifragales</taxon>
        <taxon>Altingiaceae</taxon>
        <taxon>Liquidambar</taxon>
    </lineage>
</organism>
<comment type="caution">
    <text evidence="1">The sequence shown here is derived from an EMBL/GenBank/DDBJ whole genome shotgun (WGS) entry which is preliminary data.</text>
</comment>